<sequence>MLPGGVDVLGLYIISPSQPKCHKELKEALSGVFKTLAKYQTLSPVSQEKERPILHLQPSSNKYTCKTFDITDSKGPGAGKTVEWKKAPSPLSWRQLEAQLGLDHRLTVPARQSRASLLRQLETSLEPLMAALLADFMLVILEKRRDIIHTMRSDALTFGYHLECSILLDISGQSKEGYIASSVCVCVDLSHCVVQENSQEVQVVESSAEMQIKGTVQGRAFVRPQATVGEAIQALKQDIFRSLLVRLEIQCGDLLAIDEEHHDPEVIHELPHRAHAPLPHSGGLTVCDYLFHGDSPSDSIQVFHDLLYISVSVKKAKKWAKKFVIKITLMLSFEKGRIKFRMVQAGGGSPAPGLKDSATCAAVGRVCSKPSMPRNTCIWDSLSRLESSWLHQVSTWQL</sequence>
<proteinExistence type="inferred from homology"/>
<organism evidence="6 7">
    <name type="scientific">Cordylochernes scorpioides</name>
    <dbReference type="NCBI Taxonomy" id="51811"/>
    <lineage>
        <taxon>Eukaryota</taxon>
        <taxon>Metazoa</taxon>
        <taxon>Ecdysozoa</taxon>
        <taxon>Arthropoda</taxon>
        <taxon>Chelicerata</taxon>
        <taxon>Arachnida</taxon>
        <taxon>Pseudoscorpiones</taxon>
        <taxon>Cheliferoidea</taxon>
        <taxon>Chernetidae</taxon>
        <taxon>Cordylochernes</taxon>
    </lineage>
</organism>
<evidence type="ECO:0000256" key="4">
    <source>
        <dbReference type="ARBA" id="ARBA00022989"/>
    </source>
</evidence>
<dbReference type="PANTHER" id="PTHR33966">
    <property type="entry name" value="PROTEIN ODR-4 HOMOLOG"/>
    <property type="match status" value="1"/>
</dbReference>
<dbReference type="Pfam" id="PF14778">
    <property type="entry name" value="ODR4-like"/>
    <property type="match status" value="1"/>
</dbReference>
<evidence type="ECO:0000256" key="5">
    <source>
        <dbReference type="ARBA" id="ARBA00023136"/>
    </source>
</evidence>
<reference evidence="6 7" key="1">
    <citation type="submission" date="2022-01" db="EMBL/GenBank/DDBJ databases">
        <title>A chromosomal length assembly of Cordylochernes scorpioides.</title>
        <authorList>
            <person name="Zeh D."/>
            <person name="Zeh J."/>
        </authorList>
    </citation>
    <scope>NUCLEOTIDE SEQUENCE [LARGE SCALE GENOMIC DNA]</scope>
    <source>
        <strain evidence="6">IN4F17</strain>
        <tissue evidence="6">Whole Body</tissue>
    </source>
</reference>
<keyword evidence="3" id="KW-0812">Transmembrane</keyword>
<dbReference type="Proteomes" id="UP001235939">
    <property type="component" value="Chromosome 03"/>
</dbReference>
<evidence type="ECO:0000313" key="7">
    <source>
        <dbReference type="Proteomes" id="UP001235939"/>
    </source>
</evidence>
<evidence type="ECO:0000256" key="3">
    <source>
        <dbReference type="ARBA" id="ARBA00022692"/>
    </source>
</evidence>
<gene>
    <name evidence="6" type="ORF">LAZ67_3003030</name>
</gene>
<accession>A0ABY6K873</accession>
<comment type="similarity">
    <text evidence="2">Belongs to the ODR-4 family.</text>
</comment>
<keyword evidence="7" id="KW-1185">Reference proteome</keyword>
<comment type="subcellular location">
    <subcellularLocation>
        <location evidence="1">Membrane</location>
    </subcellularLocation>
</comment>
<name>A0ABY6K873_9ARAC</name>
<evidence type="ECO:0000256" key="1">
    <source>
        <dbReference type="ARBA" id="ARBA00004370"/>
    </source>
</evidence>
<evidence type="ECO:0000256" key="2">
    <source>
        <dbReference type="ARBA" id="ARBA00010131"/>
    </source>
</evidence>
<evidence type="ECO:0000313" key="6">
    <source>
        <dbReference type="EMBL" id="UYV65066.1"/>
    </source>
</evidence>
<keyword evidence="4" id="KW-1133">Transmembrane helix</keyword>
<dbReference type="InterPro" id="IPR029454">
    <property type="entry name" value="ODR-4-like"/>
</dbReference>
<protein>
    <submittedName>
        <fullName evidence="6">C1orf27</fullName>
    </submittedName>
</protein>
<dbReference type="PANTHER" id="PTHR33966:SF1">
    <property type="entry name" value="PROTEIN ODR-4 HOMOLOG"/>
    <property type="match status" value="1"/>
</dbReference>
<keyword evidence="5" id="KW-0472">Membrane</keyword>
<dbReference type="EMBL" id="CP092865">
    <property type="protein sequence ID" value="UYV65066.1"/>
    <property type="molecule type" value="Genomic_DNA"/>
</dbReference>